<keyword evidence="3" id="KW-1185">Reference proteome</keyword>
<dbReference type="PRINTS" id="PR00359">
    <property type="entry name" value="BP450"/>
</dbReference>
<dbReference type="GO" id="GO:0004497">
    <property type="term" value="F:monooxygenase activity"/>
    <property type="evidence" value="ECO:0007669"/>
    <property type="project" value="InterPro"/>
</dbReference>
<dbReference type="RefSeq" id="WP_145851433.1">
    <property type="nucleotide sequence ID" value="NZ_RPFW01000001.1"/>
</dbReference>
<evidence type="ECO:0000256" key="1">
    <source>
        <dbReference type="ARBA" id="ARBA00010617"/>
    </source>
</evidence>
<dbReference type="Proteomes" id="UP000460272">
    <property type="component" value="Unassembled WGS sequence"/>
</dbReference>
<proteinExistence type="inferred from homology"/>
<dbReference type="PANTHER" id="PTHR46696">
    <property type="entry name" value="P450, PUTATIVE (EUROFUNG)-RELATED"/>
    <property type="match status" value="1"/>
</dbReference>
<comment type="similarity">
    <text evidence="1">Belongs to the cytochrome P450 family.</text>
</comment>
<dbReference type="EMBL" id="RPFW01000001">
    <property type="protein sequence ID" value="TVZ06680.1"/>
    <property type="molecule type" value="Genomic_DNA"/>
</dbReference>
<dbReference type="InterPro" id="IPR036396">
    <property type="entry name" value="Cyt_P450_sf"/>
</dbReference>
<dbReference type="GO" id="GO:0016705">
    <property type="term" value="F:oxidoreductase activity, acting on paired donors, with incorporation or reduction of molecular oxygen"/>
    <property type="evidence" value="ECO:0007669"/>
    <property type="project" value="InterPro"/>
</dbReference>
<dbReference type="PRINTS" id="PR00385">
    <property type="entry name" value="P450"/>
</dbReference>
<dbReference type="InterPro" id="IPR001128">
    <property type="entry name" value="Cyt_P450"/>
</dbReference>
<sequence>MDDYPRLEVDLTAKIAPAGEHWKELDALREQHRFFWNTYGSGYWVLTRYDDIKEASHQPDIFSNHSIVATDPEPAYRFLPSFLDPPQHVKYRRLLNGWFAPAAVQKIAPEITRHARETIEPLVAAGHTDFCSTFGDQYPVKVFLLSIGLDTSDADFFVSCVRRMSGAITGLEEDVAQMMAAWGEVAAYWTDKVADRHARPLDPNVDIVSHLCRGEVDGAPLPDADIIDLMVTLTLGSLDTLKSQLGWCFYHLAAHPDDRRRLIAEPELIPSAVEEFLRAYPIVPMARKVTRDIDFHGCPMRKGDMVMLTYPSATRDPREFPDADKVILDRFPNRHMAFGVSEHRCLGSHLARNEMQTAIREWHRLIPDYRLAGDEPPLAHHGQISLMSLPLAWD</sequence>
<dbReference type="AlphaFoldDB" id="A0A6P2C679"/>
<gene>
    <name evidence="2" type="ORF">EAS64_04685</name>
</gene>
<name>A0A6P2C679_9ACTN</name>
<dbReference type="GO" id="GO:0020037">
    <property type="term" value="F:heme binding"/>
    <property type="evidence" value="ECO:0007669"/>
    <property type="project" value="InterPro"/>
</dbReference>
<dbReference type="PANTHER" id="PTHR46696:SF6">
    <property type="entry name" value="P450, PUTATIVE (EUROFUNG)-RELATED"/>
    <property type="match status" value="1"/>
</dbReference>
<dbReference type="Pfam" id="PF00067">
    <property type="entry name" value="p450"/>
    <property type="match status" value="1"/>
</dbReference>
<dbReference type="SUPFAM" id="SSF48264">
    <property type="entry name" value="Cytochrome P450"/>
    <property type="match status" value="1"/>
</dbReference>
<protein>
    <submittedName>
        <fullName evidence="2">Cytochrome P450</fullName>
    </submittedName>
</protein>
<dbReference type="GO" id="GO:0005506">
    <property type="term" value="F:iron ion binding"/>
    <property type="evidence" value="ECO:0007669"/>
    <property type="project" value="InterPro"/>
</dbReference>
<comment type="caution">
    <text evidence="2">The sequence shown here is derived from an EMBL/GenBank/DDBJ whole genome shotgun (WGS) entry which is preliminary data.</text>
</comment>
<dbReference type="Gene3D" id="1.10.630.10">
    <property type="entry name" value="Cytochrome P450"/>
    <property type="match status" value="1"/>
</dbReference>
<organism evidence="2 3">
    <name type="scientific">Trebonia kvetii</name>
    <dbReference type="NCBI Taxonomy" id="2480626"/>
    <lineage>
        <taxon>Bacteria</taxon>
        <taxon>Bacillati</taxon>
        <taxon>Actinomycetota</taxon>
        <taxon>Actinomycetes</taxon>
        <taxon>Streptosporangiales</taxon>
        <taxon>Treboniaceae</taxon>
        <taxon>Trebonia</taxon>
    </lineage>
</organism>
<reference evidence="2 3" key="1">
    <citation type="submission" date="2018-11" db="EMBL/GenBank/DDBJ databases">
        <title>Trebonia kvetii gen.nov., sp.nov., a novel acidophilic actinobacterium, and proposal of the new actinobacterial family Treboniaceae fam. nov.</title>
        <authorList>
            <person name="Rapoport D."/>
            <person name="Sagova-Mareckova M."/>
            <person name="Sedlacek I."/>
            <person name="Provaznik J."/>
            <person name="Kralova S."/>
            <person name="Pavlinic D."/>
            <person name="Benes V."/>
            <person name="Kopecky J."/>
        </authorList>
    </citation>
    <scope>NUCLEOTIDE SEQUENCE [LARGE SCALE GENOMIC DNA]</scope>
    <source>
        <strain evidence="2 3">15Tr583</strain>
    </source>
</reference>
<dbReference type="InterPro" id="IPR002397">
    <property type="entry name" value="Cyt_P450_B"/>
</dbReference>
<evidence type="ECO:0000313" key="3">
    <source>
        <dbReference type="Proteomes" id="UP000460272"/>
    </source>
</evidence>
<evidence type="ECO:0000313" key="2">
    <source>
        <dbReference type="EMBL" id="TVZ06680.1"/>
    </source>
</evidence>
<dbReference type="OrthoDB" id="54272at2"/>
<accession>A0A6P2C679</accession>